<name>A0ACC2BIL9_DIPCM</name>
<evidence type="ECO:0000313" key="2">
    <source>
        <dbReference type="Proteomes" id="UP001162992"/>
    </source>
</evidence>
<protein>
    <submittedName>
        <fullName evidence="1">Uncharacterized protein</fullName>
    </submittedName>
</protein>
<sequence>MNRRSLYTMRNFAGPAAGNRSTNLDGNPTLPRKSTSTDPKIADGLEAPRNSLEITDELYELSRQNHSRCDDIPFAVEYPLVSGVREKSSYTPVRNNNFSRQKSPGVIARLMGLDTLPEASKTPMRPIQGRVGEVAELKLHKGTIPPHTDFSNASSKEVVRDTSFVPTFHHERLKSEDNVQMEVLPFRDHPQEKQLQEFKKTFEEARQAFQVKARLHPLKSLSADKSADAKWLEACADLNKSKEILDTLYFLQSNKKFFLKLLEEPQMVSSKALYKHQLDEGKTVGMLHMGKEQDEKANQSIVEKKREITSAQALSRRLIESKTSKRQTAANGMSDRESKSSKLASENMQIAACLEKYQNGQRTPLSPIKQKDKISSQTRVAVLKPNPGNLKGISSPLHHHGVGSSCTPGSEKMIGEHIGGLAYDESKREDEKLDAKPAFRIKMMDAQREPRVIAREIARRVRDAVKRELTKSRPSKRNFIPQAQNAKTIELPGVGGDVDDATKSSREPVTAPSTRRFARQAPNRVSASLPSSPRRSNLAEGGAPNHKKNVKAGLAEKSKDGKLFSLQGKKLVQPASTSHSMLNSRTRLQSKSCRASGREIKDCQYVEERATSSPIALTRSRSLPSSATRSEESLHDSKLHTKNSSSMADWPCTISETKTSIVTNGLSLKKEASSTASSKRKFAGLRLSLTMSKRKPVTQEAIRQNQQVPRDKTSVQRNLAECFEPLAHNCSNCESRTGKCLLNSCCSSPLDNIPDIDSGSCYFNAVPTESCSEAINQNKQLTSLLSSDLLEPLPESSPSKSCSNVEYPHQNHGNKIDDDEQAPLDHQFKRAPGILSLNTSNDLSNAAEIGIEKLEQHSPVSVLESPFIEEIQSSIPELQDLCSRFNLLKLEGDGILETGIETVATESNTAIIQYKHATKSAPKCHGTDPKTQAPDCLINPPELSDHKRVWLEDVPCPQGKEQHMIYFKKIFYCSGLLLEPEYYEVVSKRLWSPDHVLDLSIPEIIEEQESQGLDDILQQHDQLSILDRRVLVDVVNECVLRKLRPQRSWIWPKSKTISCGSVIQTGKKLMQDTWTEICSYLDSQSSCYSLAEIDLNKGCGWMQVDEEVARITQQIEQQILKDLIKESILDLLSLCR</sequence>
<evidence type="ECO:0000313" key="1">
    <source>
        <dbReference type="EMBL" id="KAJ7529568.1"/>
    </source>
</evidence>
<organism evidence="1 2">
    <name type="scientific">Diphasiastrum complanatum</name>
    <name type="common">Issler's clubmoss</name>
    <name type="synonym">Lycopodium complanatum</name>
    <dbReference type="NCBI Taxonomy" id="34168"/>
    <lineage>
        <taxon>Eukaryota</taxon>
        <taxon>Viridiplantae</taxon>
        <taxon>Streptophyta</taxon>
        <taxon>Embryophyta</taxon>
        <taxon>Tracheophyta</taxon>
        <taxon>Lycopodiopsida</taxon>
        <taxon>Lycopodiales</taxon>
        <taxon>Lycopodiaceae</taxon>
        <taxon>Lycopodioideae</taxon>
        <taxon>Diphasiastrum</taxon>
    </lineage>
</organism>
<dbReference type="Proteomes" id="UP001162992">
    <property type="component" value="Chromosome 15"/>
</dbReference>
<reference evidence="2" key="1">
    <citation type="journal article" date="2024" name="Proc. Natl. Acad. Sci. U.S.A.">
        <title>Extraordinary preservation of gene collinearity over three hundred million years revealed in homosporous lycophytes.</title>
        <authorList>
            <person name="Li C."/>
            <person name="Wickell D."/>
            <person name="Kuo L.Y."/>
            <person name="Chen X."/>
            <person name="Nie B."/>
            <person name="Liao X."/>
            <person name="Peng D."/>
            <person name="Ji J."/>
            <person name="Jenkins J."/>
            <person name="Williams M."/>
            <person name="Shu S."/>
            <person name="Plott C."/>
            <person name="Barry K."/>
            <person name="Rajasekar S."/>
            <person name="Grimwood J."/>
            <person name="Han X."/>
            <person name="Sun S."/>
            <person name="Hou Z."/>
            <person name="He W."/>
            <person name="Dai G."/>
            <person name="Sun C."/>
            <person name="Schmutz J."/>
            <person name="Leebens-Mack J.H."/>
            <person name="Li F.W."/>
            <person name="Wang L."/>
        </authorList>
    </citation>
    <scope>NUCLEOTIDE SEQUENCE [LARGE SCALE GENOMIC DNA]</scope>
    <source>
        <strain evidence="2">cv. PW_Plant_1</strain>
    </source>
</reference>
<proteinExistence type="predicted"/>
<dbReference type="EMBL" id="CM055106">
    <property type="protein sequence ID" value="KAJ7529568.1"/>
    <property type="molecule type" value="Genomic_DNA"/>
</dbReference>
<keyword evidence="2" id="KW-1185">Reference proteome</keyword>
<accession>A0ACC2BIL9</accession>
<gene>
    <name evidence="1" type="ORF">O6H91_15G057200</name>
</gene>
<comment type="caution">
    <text evidence="1">The sequence shown here is derived from an EMBL/GenBank/DDBJ whole genome shotgun (WGS) entry which is preliminary data.</text>
</comment>